<organism evidence="1">
    <name type="scientific">hydrothermal vent metagenome</name>
    <dbReference type="NCBI Taxonomy" id="652676"/>
    <lineage>
        <taxon>unclassified sequences</taxon>
        <taxon>metagenomes</taxon>
        <taxon>ecological metagenomes</taxon>
    </lineage>
</organism>
<reference evidence="1" key="1">
    <citation type="submission" date="2016-10" db="EMBL/GenBank/DDBJ databases">
        <authorList>
            <person name="de Groot N.N."/>
        </authorList>
    </citation>
    <scope>NUCLEOTIDE SEQUENCE</scope>
</reference>
<protein>
    <submittedName>
        <fullName evidence="1">Uncharacterized protein</fullName>
    </submittedName>
</protein>
<name>A0A1W1C3R9_9ZZZZ</name>
<proteinExistence type="predicted"/>
<sequence length="88" mass="10311">MATVTVRKNFKFDKELVEKVGALLYEKDLNFTQLITHYFQAIVKEPELVDIVEKKSKQRSGKFIGMLDGVVEKSDYKEMRKSYHEDHA</sequence>
<accession>A0A1W1C3R9</accession>
<gene>
    <name evidence="1" type="ORF">MNB_SM-7-746</name>
</gene>
<dbReference type="EMBL" id="FPHB01000048">
    <property type="protein sequence ID" value="SFV60371.1"/>
    <property type="molecule type" value="Genomic_DNA"/>
</dbReference>
<dbReference type="AlphaFoldDB" id="A0A1W1C3R9"/>
<evidence type="ECO:0000313" key="1">
    <source>
        <dbReference type="EMBL" id="SFV60371.1"/>
    </source>
</evidence>